<dbReference type="GO" id="GO:0007015">
    <property type="term" value="P:actin filament organization"/>
    <property type="evidence" value="ECO:0007669"/>
    <property type="project" value="InterPro"/>
</dbReference>
<dbReference type="InterPro" id="IPR039640">
    <property type="entry name" value="SCAB"/>
</dbReference>
<protein>
    <recommendedName>
        <fullName evidence="2">Stomatal closure-related actin-binding protein Ig domain-containing protein</fullName>
    </recommendedName>
</protein>
<dbReference type="Pfam" id="PF16709">
    <property type="entry name" value="SCAB-Ig"/>
    <property type="match status" value="1"/>
</dbReference>
<feature type="region of interest" description="Disordered" evidence="1">
    <location>
        <begin position="295"/>
        <end position="410"/>
    </location>
</feature>
<feature type="compositionally biased region" description="Pro residues" evidence="1">
    <location>
        <begin position="340"/>
        <end position="353"/>
    </location>
</feature>
<feature type="compositionally biased region" description="Low complexity" evidence="1">
    <location>
        <begin position="319"/>
        <end position="333"/>
    </location>
</feature>
<gene>
    <name evidence="3" type="ORF">TEA_015068</name>
</gene>
<feature type="region of interest" description="Disordered" evidence="1">
    <location>
        <begin position="657"/>
        <end position="688"/>
    </location>
</feature>
<organism evidence="3 4">
    <name type="scientific">Camellia sinensis var. sinensis</name>
    <name type="common">China tea</name>
    <dbReference type="NCBI Taxonomy" id="542762"/>
    <lineage>
        <taxon>Eukaryota</taxon>
        <taxon>Viridiplantae</taxon>
        <taxon>Streptophyta</taxon>
        <taxon>Embryophyta</taxon>
        <taxon>Tracheophyta</taxon>
        <taxon>Spermatophyta</taxon>
        <taxon>Magnoliopsida</taxon>
        <taxon>eudicotyledons</taxon>
        <taxon>Gunneridae</taxon>
        <taxon>Pentapetalae</taxon>
        <taxon>asterids</taxon>
        <taxon>Ericales</taxon>
        <taxon>Theaceae</taxon>
        <taxon>Camellia</taxon>
    </lineage>
</organism>
<dbReference type="PANTHER" id="PTHR31172:SF7">
    <property type="entry name" value="STOMATAL CLOSURE-RELATED ACTIN-BINDING PROTEIN 3"/>
    <property type="match status" value="1"/>
</dbReference>
<sequence length="688" mass="75626">MIREGIPATTIRGAINTTASTTISGTTAATMYLASTPTIDPSTSSQPTLVHVSSSSISTRRGDNVAKLTTQLGIIVRNGNIVPLTFLDWNNVPDDIVDAIWKDLHMPVPEGMLAMSRRAEENKFRVYEFGGSETLGSALRVQPCSDEAQDLSKCSIQWYRIPTEGSRRELISGANKSIYSPEHFDVGRFLEVDVVSAGQKVVVTTSGPIGPAAGLASYVETLLRKPNTEFNLKLPYQIVAIVSGALNDTAAKKYDLEGWFPASSTYKELITMGRKRKPNHPRRMMSDVLHNRTSIAPPSEEASHRPPSERPVVPPPSDQPSQRPLLLAPPLEEASQRPPSEGPLVPPHRPPSVAPQQLPCTQPPRLPSVHPPSVAPQQLSSRLESSAYEPSADPSTSSQPTLIHVSSSSISTRRGGGCAKGIREWGTGKKLDIQFDENYCPIGDNVAKLTTQLSIIVRNGNIVPLTFLDWNNVPDDIVDAIWKDLRMPVPEGMVTDPLINVKSRILDQGKLDSKRAHFCAFASLVHKVIDPLYKLAPLQFPIQLRLTIRYALGDNLNICPEEYKPICMNSCNSIWKNHKNKIKVKYFKLKSSDPNLKDDVPLHIVPSQNAIFHELVGHDGHGYCRTYGRTVPQRVVYKDGIGPSQSKPQPSTIVQITQQVPDASSGHRAFRESAEDENPFTPPPEDQV</sequence>
<dbReference type="PANTHER" id="PTHR31172">
    <property type="entry name" value="STOMATAL CLOSURE-RELATED ACTIN-BINDING PROTEIN 1"/>
    <property type="match status" value="1"/>
</dbReference>
<dbReference type="Gene3D" id="3.30.930.10">
    <property type="entry name" value="Bira Bifunctional Protein, Domain 2"/>
    <property type="match status" value="1"/>
</dbReference>
<feature type="compositionally biased region" description="Pro residues" evidence="1">
    <location>
        <begin position="361"/>
        <end position="374"/>
    </location>
</feature>
<evidence type="ECO:0000259" key="2">
    <source>
        <dbReference type="Pfam" id="PF16709"/>
    </source>
</evidence>
<dbReference type="GO" id="GO:0005524">
    <property type="term" value="F:ATP binding"/>
    <property type="evidence" value="ECO:0007669"/>
    <property type="project" value="InterPro"/>
</dbReference>
<feature type="compositionally biased region" description="Polar residues" evidence="1">
    <location>
        <begin position="375"/>
        <end position="384"/>
    </location>
</feature>
<dbReference type="InterPro" id="IPR032015">
    <property type="entry name" value="SCAB-Ig"/>
</dbReference>
<feature type="domain" description="Stomatal closure-related actin-binding protein Ig" evidence="2">
    <location>
        <begin position="127"/>
        <end position="224"/>
    </location>
</feature>
<dbReference type="GO" id="GO:0004828">
    <property type="term" value="F:serine-tRNA ligase activity"/>
    <property type="evidence" value="ECO:0007669"/>
    <property type="project" value="InterPro"/>
</dbReference>
<evidence type="ECO:0000256" key="1">
    <source>
        <dbReference type="SAM" id="MobiDB-lite"/>
    </source>
</evidence>
<feature type="compositionally biased region" description="Polar residues" evidence="1">
    <location>
        <begin position="393"/>
        <end position="405"/>
    </location>
</feature>
<reference evidence="3 4" key="1">
    <citation type="journal article" date="2018" name="Proc. Natl. Acad. Sci. U.S.A.">
        <title>Draft genome sequence of Camellia sinensis var. sinensis provides insights into the evolution of the tea genome and tea quality.</title>
        <authorList>
            <person name="Wei C."/>
            <person name="Yang H."/>
            <person name="Wang S."/>
            <person name="Zhao J."/>
            <person name="Liu C."/>
            <person name="Gao L."/>
            <person name="Xia E."/>
            <person name="Lu Y."/>
            <person name="Tai Y."/>
            <person name="She G."/>
            <person name="Sun J."/>
            <person name="Cao H."/>
            <person name="Tong W."/>
            <person name="Gao Q."/>
            <person name="Li Y."/>
            <person name="Deng W."/>
            <person name="Jiang X."/>
            <person name="Wang W."/>
            <person name="Chen Q."/>
            <person name="Zhang S."/>
            <person name="Li H."/>
            <person name="Wu J."/>
            <person name="Wang P."/>
            <person name="Li P."/>
            <person name="Shi C."/>
            <person name="Zheng F."/>
            <person name="Jian J."/>
            <person name="Huang B."/>
            <person name="Shan D."/>
            <person name="Shi M."/>
            <person name="Fang C."/>
            <person name="Yue Y."/>
            <person name="Li F."/>
            <person name="Li D."/>
            <person name="Wei S."/>
            <person name="Han B."/>
            <person name="Jiang C."/>
            <person name="Yin Y."/>
            <person name="Xia T."/>
            <person name="Zhang Z."/>
            <person name="Bennetzen J.L."/>
            <person name="Zhao S."/>
            <person name="Wan X."/>
        </authorList>
    </citation>
    <scope>NUCLEOTIDE SEQUENCE [LARGE SCALE GENOMIC DNA]</scope>
    <source>
        <strain evidence="4">cv. Shuchazao</strain>
        <tissue evidence="3">Leaf</tissue>
    </source>
</reference>
<dbReference type="GO" id="GO:0010119">
    <property type="term" value="P:regulation of stomatal movement"/>
    <property type="evidence" value="ECO:0007669"/>
    <property type="project" value="InterPro"/>
</dbReference>
<evidence type="ECO:0000313" key="4">
    <source>
        <dbReference type="Proteomes" id="UP000306102"/>
    </source>
</evidence>
<dbReference type="Proteomes" id="UP000306102">
    <property type="component" value="Unassembled WGS sequence"/>
</dbReference>
<dbReference type="Gene3D" id="2.60.40.2700">
    <property type="match status" value="1"/>
</dbReference>
<dbReference type="AlphaFoldDB" id="A0A4S4DY96"/>
<comment type="caution">
    <text evidence="3">The sequence shown here is derived from an EMBL/GenBank/DDBJ whole genome shotgun (WGS) entry which is preliminary data.</text>
</comment>
<dbReference type="InterPro" id="IPR002317">
    <property type="entry name" value="Ser-tRNA-ligase_type_1"/>
</dbReference>
<evidence type="ECO:0000313" key="3">
    <source>
        <dbReference type="EMBL" id="THG08410.1"/>
    </source>
</evidence>
<accession>A0A4S4DY96</accession>
<proteinExistence type="predicted"/>
<dbReference type="GO" id="GO:0003779">
    <property type="term" value="F:actin binding"/>
    <property type="evidence" value="ECO:0007669"/>
    <property type="project" value="InterPro"/>
</dbReference>
<dbReference type="GO" id="GO:0006434">
    <property type="term" value="P:seryl-tRNA aminoacylation"/>
    <property type="evidence" value="ECO:0007669"/>
    <property type="project" value="InterPro"/>
</dbReference>
<dbReference type="PRINTS" id="PR00981">
    <property type="entry name" value="TRNASYNTHSER"/>
</dbReference>
<dbReference type="InterPro" id="IPR045864">
    <property type="entry name" value="aa-tRNA-synth_II/BPL/LPL"/>
</dbReference>
<keyword evidence="4" id="KW-1185">Reference proteome</keyword>
<name>A0A4S4DY96_CAMSN</name>
<dbReference type="EMBL" id="SDRB02009317">
    <property type="protein sequence ID" value="THG08410.1"/>
    <property type="molecule type" value="Genomic_DNA"/>
</dbReference>